<dbReference type="Pfam" id="PF19335">
    <property type="entry name" value="HMBD"/>
    <property type="match status" value="1"/>
</dbReference>
<dbReference type="InterPro" id="IPR058792">
    <property type="entry name" value="Beta-barrel_RND_2"/>
</dbReference>
<gene>
    <name evidence="5" type="ORF">MNBD_BACTEROID05-1338</name>
</gene>
<feature type="domain" description="Heavy metal binding" evidence="3">
    <location>
        <begin position="141"/>
        <end position="167"/>
    </location>
</feature>
<evidence type="ECO:0000313" key="5">
    <source>
        <dbReference type="EMBL" id="VAW15940.1"/>
    </source>
</evidence>
<evidence type="ECO:0000259" key="3">
    <source>
        <dbReference type="Pfam" id="PF19335"/>
    </source>
</evidence>
<comment type="similarity">
    <text evidence="1">Belongs to the membrane fusion protein (MFP) (TC 8.A.1) family.</text>
</comment>
<sequence length="443" mass="49824">MDEIVKRGAPQERMTITSPSKGTVIHKSGFEGMYVKKGERIYTISDLSKVWLYLDAYESDIQWLHYGQKVSIETESYPGEIFYGKIAFIDPFVNEKTRTIKLRVNVDNEREKLKPGMFVRATIKSVVGSGGKIYEEALAGKWICPMHPDIIKDQPGVGDICGMTLIKTSEFGFSDDPTQQKKVLVIPKTAPLRTGKRAVVYIEEPTDTTGVFRYVGREILLGPRAGNYYIVRAGLKEGEKVVTKGNFKIDSALQIQAKPSMMNPGGYYSEGENILSQSLNSSIESASLLKPALPYYLKVSKALAGDNADKARQSLQLFKTELIKIVKENSLQGKEMGIGFEINLLVQKMAKINPDLDSLRSQFADMSGILKRILKNYEYKEDLKLYLNFCPMALGKGAYWLQESKKIQNPYYGLEMPDCGEAKEEYGRKIIKQEPKGSMNMDM</sequence>
<dbReference type="GO" id="GO:0046914">
    <property type="term" value="F:transition metal ion binding"/>
    <property type="evidence" value="ECO:0007669"/>
    <property type="project" value="TreeGrafter"/>
</dbReference>
<dbReference type="Pfam" id="PF25954">
    <property type="entry name" value="Beta-barrel_RND_2"/>
    <property type="match status" value="1"/>
</dbReference>
<protein>
    <submittedName>
        <fullName evidence="5">Probable Co/Zn/Cd efflux system membrane fusion protein</fullName>
    </submittedName>
</protein>
<dbReference type="Gene3D" id="2.40.30.170">
    <property type="match status" value="1"/>
</dbReference>
<feature type="domain" description="CusB-like beta-barrel" evidence="4">
    <location>
        <begin position="49"/>
        <end position="124"/>
    </location>
</feature>
<dbReference type="InterPro" id="IPR051909">
    <property type="entry name" value="MFP_Cation_Efflux"/>
</dbReference>
<dbReference type="GO" id="GO:0060003">
    <property type="term" value="P:copper ion export"/>
    <property type="evidence" value="ECO:0007669"/>
    <property type="project" value="TreeGrafter"/>
</dbReference>
<dbReference type="PANTHER" id="PTHR30097">
    <property type="entry name" value="CATION EFFLUX SYSTEM PROTEIN CUSB"/>
    <property type="match status" value="1"/>
</dbReference>
<accession>A0A3B0TGA6</accession>
<dbReference type="GO" id="GO:0015679">
    <property type="term" value="P:plasma membrane copper ion transport"/>
    <property type="evidence" value="ECO:0007669"/>
    <property type="project" value="TreeGrafter"/>
</dbReference>
<dbReference type="AlphaFoldDB" id="A0A3B0TGA6"/>
<keyword evidence="2" id="KW-0813">Transport</keyword>
<dbReference type="PANTHER" id="PTHR30097:SF15">
    <property type="entry name" value="CATION EFFLUX SYSTEM PROTEIN CUSB"/>
    <property type="match status" value="1"/>
</dbReference>
<evidence type="ECO:0000259" key="4">
    <source>
        <dbReference type="Pfam" id="PF25954"/>
    </source>
</evidence>
<evidence type="ECO:0000256" key="1">
    <source>
        <dbReference type="ARBA" id="ARBA00009477"/>
    </source>
</evidence>
<dbReference type="InterPro" id="IPR045800">
    <property type="entry name" value="HMBD"/>
</dbReference>
<reference evidence="5" key="1">
    <citation type="submission" date="2018-06" db="EMBL/GenBank/DDBJ databases">
        <authorList>
            <person name="Zhirakovskaya E."/>
        </authorList>
    </citation>
    <scope>NUCLEOTIDE SEQUENCE</scope>
</reference>
<dbReference type="EMBL" id="UOEN01000297">
    <property type="protein sequence ID" value="VAW15940.1"/>
    <property type="molecule type" value="Genomic_DNA"/>
</dbReference>
<evidence type="ECO:0000256" key="2">
    <source>
        <dbReference type="ARBA" id="ARBA00022448"/>
    </source>
</evidence>
<dbReference type="GO" id="GO:0030288">
    <property type="term" value="C:outer membrane-bounded periplasmic space"/>
    <property type="evidence" value="ECO:0007669"/>
    <property type="project" value="TreeGrafter"/>
</dbReference>
<organism evidence="5">
    <name type="scientific">hydrothermal vent metagenome</name>
    <dbReference type="NCBI Taxonomy" id="652676"/>
    <lineage>
        <taxon>unclassified sequences</taxon>
        <taxon>metagenomes</taxon>
        <taxon>ecological metagenomes</taxon>
    </lineage>
</organism>
<name>A0A3B0TGA6_9ZZZZ</name>
<dbReference type="SUPFAM" id="SSF111369">
    <property type="entry name" value="HlyD-like secretion proteins"/>
    <property type="match status" value="1"/>
</dbReference>
<dbReference type="FunFam" id="2.40.30.170:FF:000010">
    <property type="entry name" value="Efflux RND transporter periplasmic adaptor subunit"/>
    <property type="match status" value="1"/>
</dbReference>
<proteinExistence type="inferred from homology"/>
<dbReference type="Gene3D" id="2.40.420.20">
    <property type="match status" value="1"/>
</dbReference>